<dbReference type="SUPFAM" id="SSF56436">
    <property type="entry name" value="C-type lectin-like"/>
    <property type="match status" value="1"/>
</dbReference>
<evidence type="ECO:0000313" key="2">
    <source>
        <dbReference type="EMBL" id="RWS23423.1"/>
    </source>
</evidence>
<reference evidence="2 3" key="1">
    <citation type="journal article" date="2018" name="Gigascience">
        <title>Genomes of trombidid mites reveal novel predicted allergens and laterally-transferred genes associated with secondary metabolism.</title>
        <authorList>
            <person name="Dong X."/>
            <person name="Chaisiri K."/>
            <person name="Xia D."/>
            <person name="Armstrong S.D."/>
            <person name="Fang Y."/>
            <person name="Donnelly M.J."/>
            <person name="Kadowaki T."/>
            <person name="McGarry J.W."/>
            <person name="Darby A.C."/>
            <person name="Makepeace B.L."/>
        </authorList>
    </citation>
    <scope>NUCLEOTIDE SEQUENCE [LARGE SCALE GENOMIC DNA]</scope>
    <source>
        <strain evidence="2">UoL-UT</strain>
    </source>
</reference>
<dbReference type="Gene3D" id="3.10.100.10">
    <property type="entry name" value="Mannose-Binding Protein A, subunit A"/>
    <property type="match status" value="1"/>
</dbReference>
<name>A0A443S7E8_9ACAR</name>
<dbReference type="CDD" id="cd00037">
    <property type="entry name" value="CLECT"/>
    <property type="match status" value="1"/>
</dbReference>
<comment type="caution">
    <text evidence="2">The sequence shown here is derived from an EMBL/GenBank/DDBJ whole genome shotgun (WGS) entry which is preliminary data.</text>
</comment>
<dbReference type="VEuPathDB" id="VectorBase:LDEU008617"/>
<organism evidence="2 3">
    <name type="scientific">Leptotrombidium deliense</name>
    <dbReference type="NCBI Taxonomy" id="299467"/>
    <lineage>
        <taxon>Eukaryota</taxon>
        <taxon>Metazoa</taxon>
        <taxon>Ecdysozoa</taxon>
        <taxon>Arthropoda</taxon>
        <taxon>Chelicerata</taxon>
        <taxon>Arachnida</taxon>
        <taxon>Acari</taxon>
        <taxon>Acariformes</taxon>
        <taxon>Trombidiformes</taxon>
        <taxon>Prostigmata</taxon>
        <taxon>Anystina</taxon>
        <taxon>Parasitengona</taxon>
        <taxon>Trombiculoidea</taxon>
        <taxon>Trombiculidae</taxon>
        <taxon>Leptotrombidium</taxon>
    </lineage>
</organism>
<dbReference type="PANTHER" id="PTHR22803">
    <property type="entry name" value="MANNOSE, PHOSPHOLIPASE, LECTIN RECEPTOR RELATED"/>
    <property type="match status" value="1"/>
</dbReference>
<dbReference type="InterPro" id="IPR001304">
    <property type="entry name" value="C-type_lectin-like"/>
</dbReference>
<dbReference type="AlphaFoldDB" id="A0A443S7E8"/>
<sequence length="135" mass="15578">MVSVHSREQFLFLQKITQNLYTATSSFWIGGRRNKTNSTLFQWMDGSLWDYSPWASGHPVTGNAHDCVHMNTQMWSYPCTADHLHQLCQKKARKNGVCIIDTYQQQIIQLDSRIKKMENILASISNVLRNDTNSV</sequence>
<accession>A0A443S7E8</accession>
<dbReference type="InterPro" id="IPR050111">
    <property type="entry name" value="C-type_lectin/snaclec_domain"/>
</dbReference>
<dbReference type="Proteomes" id="UP000288716">
    <property type="component" value="Unassembled WGS sequence"/>
</dbReference>
<protein>
    <submittedName>
        <fullName evidence="2">Ladderlectin-like protein</fullName>
    </submittedName>
</protein>
<dbReference type="OrthoDB" id="441660at2759"/>
<proteinExistence type="predicted"/>
<dbReference type="Pfam" id="PF00059">
    <property type="entry name" value="Lectin_C"/>
    <property type="match status" value="1"/>
</dbReference>
<gene>
    <name evidence="2" type="ORF">B4U80_13930</name>
</gene>
<dbReference type="PROSITE" id="PS50041">
    <property type="entry name" value="C_TYPE_LECTIN_2"/>
    <property type="match status" value="1"/>
</dbReference>
<evidence type="ECO:0000313" key="3">
    <source>
        <dbReference type="Proteomes" id="UP000288716"/>
    </source>
</evidence>
<feature type="domain" description="C-type lectin" evidence="1">
    <location>
        <begin position="1"/>
        <end position="89"/>
    </location>
</feature>
<evidence type="ECO:0000259" key="1">
    <source>
        <dbReference type="PROSITE" id="PS50041"/>
    </source>
</evidence>
<dbReference type="InterPro" id="IPR016187">
    <property type="entry name" value="CTDL_fold"/>
</dbReference>
<dbReference type="InterPro" id="IPR016186">
    <property type="entry name" value="C-type_lectin-like/link_sf"/>
</dbReference>
<keyword evidence="3" id="KW-1185">Reference proteome</keyword>
<dbReference type="EMBL" id="NCKV01006478">
    <property type="protein sequence ID" value="RWS23423.1"/>
    <property type="molecule type" value="Genomic_DNA"/>
</dbReference>